<feature type="transmembrane region" description="Helical" evidence="9">
    <location>
        <begin position="109"/>
        <end position="130"/>
    </location>
</feature>
<feature type="transmembrane region" description="Helical" evidence="9">
    <location>
        <begin position="196"/>
        <end position="215"/>
    </location>
</feature>
<dbReference type="RefSeq" id="WP_073293105.1">
    <property type="nucleotide sequence ID" value="NZ_FRAV01000017.1"/>
</dbReference>
<dbReference type="Proteomes" id="UP000184364">
    <property type="component" value="Unassembled WGS sequence"/>
</dbReference>
<keyword evidence="7" id="KW-0479">Metal-binding</keyword>
<feature type="binding site" evidence="8">
    <location>
        <position position="370"/>
    </location>
    <ligand>
        <name>Mn(2+)</name>
        <dbReference type="ChEBI" id="CHEBI:29035"/>
    </ligand>
</feature>
<keyword evidence="12" id="KW-1185">Reference proteome</keyword>
<keyword evidence="5 9" id="KW-0472">Membrane</keyword>
<evidence type="ECO:0000256" key="7">
    <source>
        <dbReference type="PIRSR" id="PIRSR005091-2"/>
    </source>
</evidence>
<dbReference type="GO" id="GO:0046872">
    <property type="term" value="F:metal ion binding"/>
    <property type="evidence" value="ECO:0007669"/>
    <property type="project" value="UniProtKB-KW"/>
</dbReference>
<dbReference type="Gene3D" id="3.40.720.10">
    <property type="entry name" value="Alkaline Phosphatase, subunit A"/>
    <property type="match status" value="1"/>
</dbReference>
<keyword evidence="3 9" id="KW-0812">Transmembrane</keyword>
<feature type="binding site" evidence="7">
    <location>
        <position position="488"/>
    </location>
    <ligand>
        <name>substrate</name>
    </ligand>
</feature>
<feature type="transmembrane region" description="Helical" evidence="9">
    <location>
        <begin position="231"/>
        <end position="251"/>
    </location>
</feature>
<dbReference type="EMBL" id="FRAV01000017">
    <property type="protein sequence ID" value="SHL39063.1"/>
    <property type="molecule type" value="Genomic_DNA"/>
</dbReference>
<evidence type="ECO:0000256" key="9">
    <source>
        <dbReference type="SAM" id="Phobius"/>
    </source>
</evidence>
<evidence type="ECO:0000259" key="10">
    <source>
        <dbReference type="Pfam" id="PF00884"/>
    </source>
</evidence>
<accession>A0A1M7A8M1</accession>
<dbReference type="CDD" id="cd16015">
    <property type="entry name" value="LTA_synthase"/>
    <property type="match status" value="1"/>
</dbReference>
<comment type="subcellular location">
    <subcellularLocation>
        <location evidence="1">Cell membrane</location>
        <topology evidence="1">Multi-pass membrane protein</topology>
    </subcellularLocation>
</comment>
<evidence type="ECO:0000256" key="2">
    <source>
        <dbReference type="ARBA" id="ARBA00022475"/>
    </source>
</evidence>
<keyword evidence="4 9" id="KW-1133">Transmembrane helix</keyword>
<organism evidence="11 12">
    <name type="scientific">Chryseobacterium polytrichastri</name>
    <dbReference type="NCBI Taxonomy" id="1302687"/>
    <lineage>
        <taxon>Bacteria</taxon>
        <taxon>Pseudomonadati</taxon>
        <taxon>Bacteroidota</taxon>
        <taxon>Flavobacteriia</taxon>
        <taxon>Flavobacteriales</taxon>
        <taxon>Weeksellaceae</taxon>
        <taxon>Chryseobacterium group</taxon>
        <taxon>Chryseobacterium</taxon>
    </lineage>
</organism>
<name>A0A1M7A8M1_9FLAO</name>
<feature type="domain" description="Sulfatase N-terminal" evidence="10">
    <location>
        <begin position="322"/>
        <end position="592"/>
    </location>
</feature>
<feature type="transmembrane region" description="Helical" evidence="9">
    <location>
        <begin position="50"/>
        <end position="71"/>
    </location>
</feature>
<dbReference type="GO" id="GO:0016740">
    <property type="term" value="F:transferase activity"/>
    <property type="evidence" value="ECO:0007669"/>
    <property type="project" value="UniProtKB-KW"/>
</dbReference>
<evidence type="ECO:0000256" key="4">
    <source>
        <dbReference type="ARBA" id="ARBA00022989"/>
    </source>
</evidence>
<reference evidence="12" key="1">
    <citation type="submission" date="2016-11" db="EMBL/GenBank/DDBJ databases">
        <authorList>
            <person name="Varghese N."/>
            <person name="Submissions S."/>
        </authorList>
    </citation>
    <scope>NUCLEOTIDE SEQUENCE [LARGE SCALE GENOMIC DNA]</scope>
    <source>
        <strain evidence="12">DSM 26899</strain>
    </source>
</reference>
<dbReference type="PIRSF" id="PIRSF005091">
    <property type="entry name" value="Mmb_sulf_HI1246"/>
    <property type="match status" value="1"/>
</dbReference>
<keyword evidence="7" id="KW-0464">Manganese</keyword>
<dbReference type="SUPFAM" id="SSF53649">
    <property type="entry name" value="Alkaline phosphatase-like"/>
    <property type="match status" value="1"/>
</dbReference>
<dbReference type="Gene3D" id="3.30.1120.80">
    <property type="match status" value="1"/>
</dbReference>
<keyword evidence="11" id="KW-0808">Transferase</keyword>
<feature type="binding site" evidence="8">
    <location>
        <position position="541"/>
    </location>
    <ligand>
        <name>Mn(2+)</name>
        <dbReference type="ChEBI" id="CHEBI:29035"/>
    </ligand>
</feature>
<evidence type="ECO:0000313" key="12">
    <source>
        <dbReference type="Proteomes" id="UP000184364"/>
    </source>
</evidence>
<dbReference type="InterPro" id="IPR000917">
    <property type="entry name" value="Sulfatase_N"/>
</dbReference>
<keyword evidence="2" id="KW-1003">Cell membrane</keyword>
<feature type="active site" evidence="6">
    <location>
        <position position="370"/>
    </location>
</feature>
<dbReference type="PANTHER" id="PTHR47371:SF3">
    <property type="entry name" value="PHOSPHOGLYCEROL TRANSFERASE I"/>
    <property type="match status" value="1"/>
</dbReference>
<feature type="transmembrane region" description="Helical" evidence="9">
    <location>
        <begin position="142"/>
        <end position="165"/>
    </location>
</feature>
<dbReference type="InterPro" id="IPR050448">
    <property type="entry name" value="OpgB/LTA_synthase_biosynth"/>
</dbReference>
<evidence type="ECO:0000256" key="6">
    <source>
        <dbReference type="PIRSR" id="PIRSR005091-1"/>
    </source>
</evidence>
<dbReference type="InterPro" id="IPR012160">
    <property type="entry name" value="LtaS-like"/>
</dbReference>
<gene>
    <name evidence="11" type="ORF">SAMN05444267_10179</name>
</gene>
<feature type="binding site" evidence="8">
    <location>
        <position position="542"/>
    </location>
    <ligand>
        <name>Mn(2+)</name>
        <dbReference type="ChEBI" id="CHEBI:29035"/>
    </ligand>
</feature>
<dbReference type="PANTHER" id="PTHR47371">
    <property type="entry name" value="LIPOTEICHOIC ACID SYNTHASE"/>
    <property type="match status" value="1"/>
</dbReference>
<protein>
    <submittedName>
        <fullName evidence="11">Phosphoglycerol transferase MdoB</fullName>
    </submittedName>
</protein>
<evidence type="ECO:0000313" key="11">
    <source>
        <dbReference type="EMBL" id="SHL39063.1"/>
    </source>
</evidence>
<feature type="transmembrane region" description="Helical" evidence="9">
    <location>
        <begin position="9"/>
        <end position="30"/>
    </location>
</feature>
<dbReference type="STRING" id="1302687.SAMN05444267_10179"/>
<feature type="transmembrane region" description="Helical" evidence="9">
    <location>
        <begin position="83"/>
        <end position="103"/>
    </location>
</feature>
<evidence type="ECO:0000256" key="3">
    <source>
        <dbReference type="ARBA" id="ARBA00022692"/>
    </source>
</evidence>
<evidence type="ECO:0000256" key="1">
    <source>
        <dbReference type="ARBA" id="ARBA00004651"/>
    </source>
</evidence>
<evidence type="ECO:0000256" key="5">
    <source>
        <dbReference type="ARBA" id="ARBA00023136"/>
    </source>
</evidence>
<dbReference type="Pfam" id="PF00884">
    <property type="entry name" value="Sulfatase"/>
    <property type="match status" value="1"/>
</dbReference>
<dbReference type="InterPro" id="IPR017850">
    <property type="entry name" value="Alkaline_phosphatase_core_sf"/>
</dbReference>
<dbReference type="OrthoDB" id="9777768at2"/>
<evidence type="ECO:0000256" key="8">
    <source>
        <dbReference type="PIRSR" id="PIRSR005091-3"/>
    </source>
</evidence>
<proteinExistence type="predicted"/>
<sequence length="692" mass="79548">MFLQKIKPFLYLGAFYLIISLIVRIVFLFHPITTASFGFFEVLKVLSIGIINDIFVFVLASIFLALYFLFLSNTKYKKPYGQIILGIFVLFFLYILVIPNNIFKQYGGSIAEVALAFIGLKTLFFAAMLFFPAQRIKIRNTLYFIVVFLYTTIIIFNAVSEYFFYNEFGLRYNFIAVDYLIYTNEVIGNIMESYPVIPLFLAISAVSLTITWIIFKRTKNELLDLPNLKQKFILLGSFIVLAGVSLLGLSFTTKITSPNVFAEEIEANGLPKFYWAFTHNELDYFQFYPKIDQKVAESNFLSQFSEPKLTRNIISDQPELKKNVVLISIESLSAEFMEHYGNTQKLTPFLDSLANHSIMFTNLYATGNRTVRGLEALTLCIPPTAGESIIKRQNNKNKFTTGSVFKSKGYDVKFLYGGYSYFDNMQDFFAGNGYGIVDRNNFKPEEISFANVWGVADEDMARKAIQVMNAEAKSGKPFFNHWMTVSNHRPFTYPDGRVDIPGNAKSREGGVKYTDYSLKLFFDMAKKQDWYKNTVFVIIADHCASSAGDTELPMDKYKIPALVYSDGFIQPQKFDQVMSQIDVMPTVFGLLNFNYQSKFLGQDVFKKEFQPKAYIATYQDLGFVKDNHLTVISPVRMIRQYSLKQKPSQLSPQFNIYYDENVLKEHNQKLVDETISAYQSTSYWIKNNNLNR</sequence>
<dbReference type="GO" id="GO:0005886">
    <property type="term" value="C:plasma membrane"/>
    <property type="evidence" value="ECO:0007669"/>
    <property type="project" value="UniProtKB-SubCell"/>
</dbReference>
<feature type="binding site" evidence="8">
    <location>
        <position position="330"/>
    </location>
    <ligand>
        <name>Mn(2+)</name>
        <dbReference type="ChEBI" id="CHEBI:29035"/>
    </ligand>
</feature>
<dbReference type="AlphaFoldDB" id="A0A1M7A8M1"/>